<dbReference type="Proteomes" id="UP000256328">
    <property type="component" value="Unassembled WGS sequence"/>
</dbReference>
<organism evidence="1 2">
    <name type="scientific">Coleophoma crateriformis</name>
    <dbReference type="NCBI Taxonomy" id="565419"/>
    <lineage>
        <taxon>Eukaryota</taxon>
        <taxon>Fungi</taxon>
        <taxon>Dikarya</taxon>
        <taxon>Ascomycota</taxon>
        <taxon>Pezizomycotina</taxon>
        <taxon>Leotiomycetes</taxon>
        <taxon>Helotiales</taxon>
        <taxon>Dermateaceae</taxon>
        <taxon>Coleophoma</taxon>
    </lineage>
</organism>
<dbReference type="PANTHER" id="PTHR37015:SF2">
    <property type="entry name" value="REVERSE TRANSCRIPTASE DOMAIN-CONTAINING PROTEIN"/>
    <property type="match status" value="1"/>
</dbReference>
<dbReference type="AlphaFoldDB" id="A0A3D8SLZ7"/>
<reference evidence="1 2" key="1">
    <citation type="journal article" date="2018" name="IMA Fungus">
        <title>IMA Genome-F 9: Draft genome sequence of Annulohypoxylon stygium, Aspergillus mulundensis, Berkeleyomyces basicola (syn. Thielaviopsis basicola), Ceratocystis smalleyi, two Cercospora beticola strains, Coleophoma cylindrospora, Fusarium fracticaudum, Phialophora cf. hyalina, and Morchella septimelata.</title>
        <authorList>
            <person name="Wingfield B.D."/>
            <person name="Bills G.F."/>
            <person name="Dong Y."/>
            <person name="Huang W."/>
            <person name="Nel W.J."/>
            <person name="Swalarsk-Parry B.S."/>
            <person name="Vaghefi N."/>
            <person name="Wilken P.M."/>
            <person name="An Z."/>
            <person name="de Beer Z.W."/>
            <person name="De Vos L."/>
            <person name="Chen L."/>
            <person name="Duong T.A."/>
            <person name="Gao Y."/>
            <person name="Hammerbacher A."/>
            <person name="Kikkert J.R."/>
            <person name="Li Y."/>
            <person name="Li H."/>
            <person name="Li K."/>
            <person name="Li Q."/>
            <person name="Liu X."/>
            <person name="Ma X."/>
            <person name="Naidoo K."/>
            <person name="Pethybridge S.J."/>
            <person name="Sun J."/>
            <person name="Steenkamp E.T."/>
            <person name="van der Nest M.A."/>
            <person name="van Wyk S."/>
            <person name="Wingfield M.J."/>
            <person name="Xiong C."/>
            <person name="Yue Q."/>
            <person name="Zhang X."/>
        </authorList>
    </citation>
    <scope>NUCLEOTIDE SEQUENCE [LARGE SCALE GENOMIC DNA]</scope>
    <source>
        <strain evidence="1 2">BP5796</strain>
    </source>
</reference>
<evidence type="ECO:0008006" key="3">
    <source>
        <dbReference type="Google" id="ProtNLM"/>
    </source>
</evidence>
<dbReference type="OrthoDB" id="74545at2759"/>
<proteinExistence type="predicted"/>
<evidence type="ECO:0000313" key="2">
    <source>
        <dbReference type="Proteomes" id="UP000256328"/>
    </source>
</evidence>
<dbReference type="EMBL" id="PDLN01000004">
    <property type="protein sequence ID" value="RDW87330.1"/>
    <property type="molecule type" value="Genomic_DNA"/>
</dbReference>
<sequence>MASGDVLSNTLSTITSIKLAEITQQRIRFEESKKALLLAVQNEPDQSEKIRLLLNCVDELPSMTKFDSNPAISFPHIRRFVNQADLDPSVPIHLQKAWQEKLEAELEVHSQKYNYAALYGQLVNEWLAASAKVTSATESLSESTFEEVGRKEMYEQREIYEKYVFEAKETDQKAIYAYLEGLFSSNHATTTAFASLKRRVVEFEKSLAAKKHFDEASLTSVAKSLLQSDLLDAQKRGTLKDFLNNKVVLGELADVLNMRMSSLDKWSWDPAGIPIEQRRQLNGKYRVYQDEDLLQTLLLRYIGIQWNVFFRTLLIDFREAPDTWPVTAKPMTKLDRKRRLYFLGHEGYKASVDDTREAYYSDSIFLEQLQDKVDENRGYDDDSCDGGDARKKPLEIMQSLLHTVATEVILKTRLGEEITVVRSDFKWFGPSLPHSTIFAVLNFFGVSEKWINLFRRILECPLRFIHDGPDSPVRRRKRGVPPTGPLYDVLGEAVLFCLDFAMAQQGTRLYRLHDDIWFWGSDETCIQGWAIMSKFAEVTGLEFNKDKTGSVKITRKGNAAPAVAVGLPTGDVRWGFLKLDAVTGKFLIDREVVDTHIVELRRQLGACKSVFDWIQAWNIYGVRFFTNNFGTPARCFGLDHVDMMLKTFQHIQAKLFPNGSATTHLRESIIERFKVQDVYEGYLQFPISLGGLDLKNPFMTLYYEGNSMDKNVDKSMDDFFETEQRKYQILKKQFEDGMVSVPSGALGPKDEFGDEFMSFEEYTRYRELTSSLLTRAYKTMLHVPSRARPAATPEVANLQGQISWDTMDAYDCWTVQLYAPEMIKRFGGLNIVEKGLLPTGMVNMLRENRFKWQS</sequence>
<comment type="caution">
    <text evidence="1">The sequence shown here is derived from an EMBL/GenBank/DDBJ whole genome shotgun (WGS) entry which is preliminary data.</text>
</comment>
<keyword evidence="2" id="KW-1185">Reference proteome</keyword>
<protein>
    <recommendedName>
        <fullName evidence="3">Reverse transcriptase domain-containing protein</fullName>
    </recommendedName>
</protein>
<name>A0A3D8SLZ7_9HELO</name>
<accession>A0A3D8SLZ7</accession>
<dbReference type="PANTHER" id="PTHR37015">
    <property type="entry name" value="REVERSE TRANSCRIPTASE DOMAIN-CONTAINING PROTEIN"/>
    <property type="match status" value="1"/>
</dbReference>
<evidence type="ECO:0000313" key="1">
    <source>
        <dbReference type="EMBL" id="RDW87330.1"/>
    </source>
</evidence>
<gene>
    <name evidence="1" type="ORF">BP5796_03024</name>
</gene>